<gene>
    <name evidence="1" type="ORF">JCM16418_5094</name>
</gene>
<comment type="caution">
    <text evidence="1">The sequence shown here is derived from an EMBL/GenBank/DDBJ whole genome shotgun (WGS) entry which is preliminary data.</text>
</comment>
<keyword evidence="2" id="KW-1185">Reference proteome</keyword>
<name>W7Z1K6_9BACL</name>
<dbReference type="STRING" id="1236976.JCM16418_5094"/>
<organism evidence="1 2">
    <name type="scientific">Paenibacillus pini JCM 16418</name>
    <dbReference type="NCBI Taxonomy" id="1236976"/>
    <lineage>
        <taxon>Bacteria</taxon>
        <taxon>Bacillati</taxon>
        <taxon>Bacillota</taxon>
        <taxon>Bacilli</taxon>
        <taxon>Bacillales</taxon>
        <taxon>Paenibacillaceae</taxon>
        <taxon>Paenibacillus</taxon>
    </lineage>
</organism>
<evidence type="ECO:0000313" key="2">
    <source>
        <dbReference type="Proteomes" id="UP000019364"/>
    </source>
</evidence>
<sequence length="58" mass="6503">MGFLIIGKVTPLDCVTTVKGYALKTGKGIRTVQRMCESGKLKAKYEHGVWIIELEDFE</sequence>
<proteinExistence type="predicted"/>
<reference evidence="1 2" key="1">
    <citation type="journal article" date="2014" name="Genome Announc.">
        <title>Draft Genome Sequence of Paenibacillus pini JCM 16418T, Isolated from the Rhizosphere of Pine Tree.</title>
        <authorList>
            <person name="Yuki M."/>
            <person name="Oshima K."/>
            <person name="Suda W."/>
            <person name="Oshida Y."/>
            <person name="Kitamura K."/>
            <person name="Iida Y."/>
            <person name="Hattori M."/>
            <person name="Ohkuma M."/>
        </authorList>
    </citation>
    <scope>NUCLEOTIDE SEQUENCE [LARGE SCALE GENOMIC DNA]</scope>
    <source>
        <strain evidence="1 2">JCM 16418</strain>
    </source>
</reference>
<accession>W7Z1K6</accession>
<evidence type="ECO:0008006" key="3">
    <source>
        <dbReference type="Google" id="ProtNLM"/>
    </source>
</evidence>
<dbReference type="EMBL" id="BAVZ01000042">
    <property type="protein sequence ID" value="GAF10866.1"/>
    <property type="molecule type" value="Genomic_DNA"/>
</dbReference>
<protein>
    <recommendedName>
        <fullName evidence="3">Helix-turn-helix domain-containing protein</fullName>
    </recommendedName>
</protein>
<dbReference type="AlphaFoldDB" id="W7Z1K6"/>
<dbReference type="Proteomes" id="UP000019364">
    <property type="component" value="Unassembled WGS sequence"/>
</dbReference>
<evidence type="ECO:0000313" key="1">
    <source>
        <dbReference type="EMBL" id="GAF10866.1"/>
    </source>
</evidence>